<gene>
    <name evidence="1" type="ORF">GTP69_03450</name>
</gene>
<proteinExistence type="predicted"/>
<dbReference type="Gene3D" id="1.10.238.160">
    <property type="match status" value="1"/>
</dbReference>
<dbReference type="Proteomes" id="UP000642144">
    <property type="component" value="Unassembled WGS sequence"/>
</dbReference>
<keyword evidence="2" id="KW-1185">Reference proteome</keyword>
<evidence type="ECO:0000313" key="2">
    <source>
        <dbReference type="Proteomes" id="UP000642144"/>
    </source>
</evidence>
<dbReference type="PANTHER" id="PTHR36154">
    <property type="entry name" value="DNA-BINDING TRANSCRIPTIONAL ACTIVATOR ALPA"/>
    <property type="match status" value="1"/>
</dbReference>
<dbReference type="Pfam" id="PF05930">
    <property type="entry name" value="Phage_AlpA"/>
    <property type="match status" value="1"/>
</dbReference>
<dbReference type="InterPro" id="IPR052931">
    <property type="entry name" value="Prophage_regulatory_activator"/>
</dbReference>
<dbReference type="PANTHER" id="PTHR36154:SF1">
    <property type="entry name" value="DNA-BINDING TRANSCRIPTIONAL ACTIVATOR ALPA"/>
    <property type="match status" value="1"/>
</dbReference>
<name>A0ABW9VV20_9BURK</name>
<evidence type="ECO:0000313" key="1">
    <source>
        <dbReference type="EMBL" id="MYN25454.1"/>
    </source>
</evidence>
<accession>A0ABW9VV20</accession>
<organism evidence="1 2">
    <name type="scientific">Duganella levis</name>
    <dbReference type="NCBI Taxonomy" id="2692169"/>
    <lineage>
        <taxon>Bacteria</taxon>
        <taxon>Pseudomonadati</taxon>
        <taxon>Pseudomonadota</taxon>
        <taxon>Betaproteobacteria</taxon>
        <taxon>Burkholderiales</taxon>
        <taxon>Oxalobacteraceae</taxon>
        <taxon>Telluria group</taxon>
        <taxon>Duganella</taxon>
    </lineage>
</organism>
<protein>
    <submittedName>
        <fullName evidence="1">AlpA family phage regulatory protein</fullName>
    </submittedName>
</protein>
<sequence length="67" mass="7123">MNEMKTFIRLPAVLAATGLSRSTVLRAVKAGTFPAPIHIGPHAVAWDSGAVAQWQLDRIAASTIIKV</sequence>
<reference evidence="1 2" key="1">
    <citation type="submission" date="2019-12" db="EMBL/GenBank/DDBJ databases">
        <title>Novel species isolated from a subtropical stream in China.</title>
        <authorList>
            <person name="Lu H."/>
        </authorList>
    </citation>
    <scope>NUCLEOTIDE SEQUENCE [LARGE SCALE GENOMIC DNA]</scope>
    <source>
        <strain evidence="1 2">CY42W</strain>
    </source>
</reference>
<comment type="caution">
    <text evidence="1">The sequence shown here is derived from an EMBL/GenBank/DDBJ whole genome shotgun (WGS) entry which is preliminary data.</text>
</comment>
<dbReference type="InterPro" id="IPR010260">
    <property type="entry name" value="AlpA"/>
</dbReference>
<dbReference type="EMBL" id="WWCT01000002">
    <property type="protein sequence ID" value="MYN25454.1"/>
    <property type="molecule type" value="Genomic_DNA"/>
</dbReference>